<evidence type="ECO:0000313" key="2">
    <source>
        <dbReference type="EMBL" id="OBR84108.1"/>
    </source>
</evidence>
<feature type="region of interest" description="Disordered" evidence="1">
    <location>
        <begin position="209"/>
        <end position="249"/>
    </location>
</feature>
<evidence type="ECO:0000313" key="4">
    <source>
        <dbReference type="Proteomes" id="UP000078595"/>
    </source>
</evidence>
<reference evidence="2" key="1">
    <citation type="submission" date="2013-07" db="EMBL/GenBank/DDBJ databases">
        <title>The Genome Sequence of Cryptococcus dejecticola CBS10117.</title>
        <authorList>
            <consortium name="The Broad Institute Genome Sequencing Platform"/>
            <person name="Cuomo C."/>
            <person name="Litvintseva A."/>
            <person name="Chen Y."/>
            <person name="Heitman J."/>
            <person name="Sun S."/>
            <person name="Springer D."/>
            <person name="Dromer F."/>
            <person name="Young S.K."/>
            <person name="Zeng Q."/>
            <person name="Gargeya S."/>
            <person name="Fitzgerald M."/>
            <person name="Abouelleil A."/>
            <person name="Alvarado L."/>
            <person name="Berlin A.M."/>
            <person name="Chapman S.B."/>
            <person name="Dewar J."/>
            <person name="Goldberg J."/>
            <person name="Griggs A."/>
            <person name="Gujja S."/>
            <person name="Hansen M."/>
            <person name="Howarth C."/>
            <person name="Imamovic A."/>
            <person name="Larimer J."/>
            <person name="McCowan C."/>
            <person name="Murphy C."/>
            <person name="Pearson M."/>
            <person name="Priest M."/>
            <person name="Roberts A."/>
            <person name="Saif S."/>
            <person name="Shea T."/>
            <person name="Sykes S."/>
            <person name="Wortman J."/>
            <person name="Nusbaum C."/>
            <person name="Birren B."/>
        </authorList>
    </citation>
    <scope>NUCLEOTIDE SEQUENCE [LARGE SCALE GENOMIC DNA]</scope>
    <source>
        <strain evidence="2">CBS 10117</strain>
    </source>
</reference>
<keyword evidence="4" id="KW-1185">Reference proteome</keyword>
<name>A0A1A6A222_9TREE</name>
<evidence type="ECO:0000313" key="3">
    <source>
        <dbReference type="EMBL" id="WWC62994.1"/>
    </source>
</evidence>
<feature type="compositionally biased region" description="Low complexity" evidence="1">
    <location>
        <begin position="213"/>
        <end position="246"/>
    </location>
</feature>
<reference evidence="3" key="3">
    <citation type="submission" date="2024-02" db="EMBL/GenBank/DDBJ databases">
        <title>Comparative genomics of Cryptococcus and Kwoniella reveals pathogenesis evolution and contrasting modes of karyotype evolution via chromosome fusion or intercentromeric recombination.</title>
        <authorList>
            <person name="Coelho M.A."/>
            <person name="David-Palma M."/>
            <person name="Shea T."/>
            <person name="Bowers K."/>
            <person name="McGinley-Smith S."/>
            <person name="Mohammad A.W."/>
            <person name="Gnirke A."/>
            <person name="Yurkov A.M."/>
            <person name="Nowrousian M."/>
            <person name="Sun S."/>
            <person name="Cuomo C.A."/>
            <person name="Heitman J."/>
        </authorList>
    </citation>
    <scope>NUCLEOTIDE SEQUENCE</scope>
    <source>
        <strain evidence="3">CBS 10117</strain>
    </source>
</reference>
<dbReference type="EMBL" id="CP144535">
    <property type="protein sequence ID" value="WWC62994.1"/>
    <property type="molecule type" value="Genomic_DNA"/>
</dbReference>
<feature type="region of interest" description="Disordered" evidence="1">
    <location>
        <begin position="164"/>
        <end position="195"/>
    </location>
</feature>
<dbReference type="Proteomes" id="UP000078595">
    <property type="component" value="Chromosome 6"/>
</dbReference>
<sequence>MVLPLLPILPRATPTTGITLPTVRPILITPSLSFEISPDESESLPTTSRNSMRGVKIIDHSIAPFNELSRSASDDSIEDEILITPETQSPLTPTILLRHGHEGDHLKEDSFQNITSKSDNGQASHPSPSISPGEEQDDYDIPCDAFLEVQIPRSAHQISINPHAHGHHQLQSQPQCQSQSRLSRRHAGRMYRPSTSFGKGDVIYLQFNESEDSSSSSDKNDLESNFQNNDDNESVSLSESSGYSSNMPPDQKLSKICMYDYWNMVDRRLLAEREERLKKRRFHVPVDKAEEEAEDDEERDHLSLDLAEEPNNQIKVKDWLKITQVSRSPGPWSSFPHSEFYFHFYSSLNRKIEIGYELYN</sequence>
<dbReference type="OrthoDB" id="10672484at2759"/>
<dbReference type="EMBL" id="KI894032">
    <property type="protein sequence ID" value="OBR84108.1"/>
    <property type="molecule type" value="Genomic_DNA"/>
</dbReference>
<proteinExistence type="predicted"/>
<dbReference type="KEGG" id="kdj:28968664"/>
<dbReference type="GeneID" id="28968664"/>
<feature type="compositionally biased region" description="Low complexity" evidence="1">
    <location>
        <begin position="169"/>
        <end position="181"/>
    </location>
</feature>
<feature type="region of interest" description="Disordered" evidence="1">
    <location>
        <begin position="114"/>
        <end position="139"/>
    </location>
</feature>
<evidence type="ECO:0000256" key="1">
    <source>
        <dbReference type="SAM" id="MobiDB-lite"/>
    </source>
</evidence>
<gene>
    <name evidence="2" type="ORF">I303_04965</name>
    <name evidence="3" type="ORF">I303_105592</name>
</gene>
<protein>
    <submittedName>
        <fullName evidence="2">Uncharacterized protein</fullName>
    </submittedName>
</protein>
<organism evidence="2">
    <name type="scientific">Kwoniella dejecticola CBS 10117</name>
    <dbReference type="NCBI Taxonomy" id="1296121"/>
    <lineage>
        <taxon>Eukaryota</taxon>
        <taxon>Fungi</taxon>
        <taxon>Dikarya</taxon>
        <taxon>Basidiomycota</taxon>
        <taxon>Agaricomycotina</taxon>
        <taxon>Tremellomycetes</taxon>
        <taxon>Tremellales</taxon>
        <taxon>Cryptococcaceae</taxon>
        <taxon>Kwoniella</taxon>
    </lineage>
</organism>
<dbReference type="RefSeq" id="XP_018261950.1">
    <property type="nucleotide sequence ID" value="XM_018408259.1"/>
</dbReference>
<feature type="compositionally biased region" description="Polar residues" evidence="1">
    <location>
        <begin position="114"/>
        <end position="130"/>
    </location>
</feature>
<reference evidence="3" key="2">
    <citation type="submission" date="2013-07" db="EMBL/GenBank/DDBJ databases">
        <authorList>
            <consortium name="The Broad Institute Genome Sequencing Platform"/>
            <person name="Cuomo C."/>
            <person name="Litvintseva A."/>
            <person name="Chen Y."/>
            <person name="Heitman J."/>
            <person name="Sun S."/>
            <person name="Springer D."/>
            <person name="Dromer F."/>
            <person name="Young S.K."/>
            <person name="Zeng Q."/>
            <person name="Gargeya S."/>
            <person name="Fitzgerald M."/>
            <person name="Abouelleil A."/>
            <person name="Alvarado L."/>
            <person name="Berlin A.M."/>
            <person name="Chapman S.B."/>
            <person name="Dewar J."/>
            <person name="Goldberg J."/>
            <person name="Griggs A."/>
            <person name="Gujja S."/>
            <person name="Hansen M."/>
            <person name="Howarth C."/>
            <person name="Imamovic A."/>
            <person name="Larimer J."/>
            <person name="McCowan C."/>
            <person name="Murphy C."/>
            <person name="Pearson M."/>
            <person name="Priest M."/>
            <person name="Roberts A."/>
            <person name="Saif S."/>
            <person name="Shea T."/>
            <person name="Sykes S."/>
            <person name="Wortman J."/>
            <person name="Nusbaum C."/>
            <person name="Birren B."/>
        </authorList>
    </citation>
    <scope>NUCLEOTIDE SEQUENCE</scope>
    <source>
        <strain evidence="3">CBS 10117</strain>
    </source>
</reference>
<dbReference type="AlphaFoldDB" id="A0A1A6A222"/>
<accession>A0A1A6A222</accession>
<dbReference type="VEuPathDB" id="FungiDB:I303_04965"/>